<proteinExistence type="predicted"/>
<sequence>MTAIAGWLIVTELPGWLERDGQAQPVATPSAEPTVPADPDALPEVRPIDYRTFADPTGLAFTGAALHSGAAIQLTDGANQAGGVWSANSLDPARPFSTAFRFTSTERSGQVSFVLRTGGIVDDRPVERLVPRLTIDFVISATRDGGTDRNANTVLVTSATSSGSRTLGTTQPALDLGGGPITVWVDYSAKQQKIRVYASAGTAKPADPIITAPLKLNALLGTNPAYAGFAASTREVAGGHDLLAWHLSPPTGRP</sequence>
<comment type="caution">
    <text evidence="2">The sequence shown here is derived from an EMBL/GenBank/DDBJ whole genome shotgun (WGS) entry which is preliminary data.</text>
</comment>
<evidence type="ECO:0000259" key="1">
    <source>
        <dbReference type="Pfam" id="PF00139"/>
    </source>
</evidence>
<evidence type="ECO:0000313" key="2">
    <source>
        <dbReference type="EMBL" id="MFD1321964.1"/>
    </source>
</evidence>
<dbReference type="PANTHER" id="PTHR32401:SF48">
    <property type="entry name" value="LEGUME LECTIN DOMAIN-CONTAINING PROTEIN"/>
    <property type="match status" value="1"/>
</dbReference>
<dbReference type="Proteomes" id="UP001597260">
    <property type="component" value="Unassembled WGS sequence"/>
</dbReference>
<evidence type="ECO:0000313" key="3">
    <source>
        <dbReference type="Proteomes" id="UP001597260"/>
    </source>
</evidence>
<dbReference type="SUPFAM" id="SSF49899">
    <property type="entry name" value="Concanavalin A-like lectins/glucanases"/>
    <property type="match status" value="1"/>
</dbReference>
<dbReference type="Gene3D" id="2.60.120.200">
    <property type="match status" value="1"/>
</dbReference>
<keyword evidence="3" id="KW-1185">Reference proteome</keyword>
<name>A0ABW3YCT0_9ACTN</name>
<protein>
    <recommendedName>
        <fullName evidence="1">Legume lectin domain-containing protein</fullName>
    </recommendedName>
</protein>
<feature type="domain" description="Legume lectin" evidence="1">
    <location>
        <begin position="152"/>
        <end position="248"/>
    </location>
</feature>
<gene>
    <name evidence="2" type="ORF">ACFQ4H_12760</name>
</gene>
<dbReference type="InterPro" id="IPR001220">
    <property type="entry name" value="Legume_lectin_dom"/>
</dbReference>
<dbReference type="PANTHER" id="PTHR32401">
    <property type="entry name" value="CONCANAVALIN A-LIKE LECTIN FAMILY PROTEIN"/>
    <property type="match status" value="1"/>
</dbReference>
<organism evidence="2 3">
    <name type="scientific">Micromonospora sonneratiae</name>
    <dbReference type="NCBI Taxonomy" id="1184706"/>
    <lineage>
        <taxon>Bacteria</taxon>
        <taxon>Bacillati</taxon>
        <taxon>Actinomycetota</taxon>
        <taxon>Actinomycetes</taxon>
        <taxon>Micromonosporales</taxon>
        <taxon>Micromonosporaceae</taxon>
        <taxon>Micromonospora</taxon>
    </lineage>
</organism>
<dbReference type="Pfam" id="PF00139">
    <property type="entry name" value="Lectin_legB"/>
    <property type="match status" value="1"/>
</dbReference>
<dbReference type="InterPro" id="IPR050258">
    <property type="entry name" value="Leguminous_Lectin"/>
</dbReference>
<dbReference type="EMBL" id="JBHTMP010000016">
    <property type="protein sequence ID" value="MFD1321964.1"/>
    <property type="molecule type" value="Genomic_DNA"/>
</dbReference>
<dbReference type="InterPro" id="IPR013320">
    <property type="entry name" value="ConA-like_dom_sf"/>
</dbReference>
<dbReference type="RefSeq" id="WP_377570402.1">
    <property type="nucleotide sequence ID" value="NZ_JBHTMP010000016.1"/>
</dbReference>
<accession>A0ABW3YCT0</accession>
<reference evidence="3" key="1">
    <citation type="journal article" date="2019" name="Int. J. Syst. Evol. Microbiol.">
        <title>The Global Catalogue of Microorganisms (GCM) 10K type strain sequencing project: providing services to taxonomists for standard genome sequencing and annotation.</title>
        <authorList>
            <consortium name="The Broad Institute Genomics Platform"/>
            <consortium name="The Broad Institute Genome Sequencing Center for Infectious Disease"/>
            <person name="Wu L."/>
            <person name="Ma J."/>
        </authorList>
    </citation>
    <scope>NUCLEOTIDE SEQUENCE [LARGE SCALE GENOMIC DNA]</scope>
    <source>
        <strain evidence="3">JCM 31037</strain>
    </source>
</reference>